<proteinExistence type="predicted"/>
<gene>
    <name evidence="3" type="ORF">BN1095_1300113</name>
    <name evidence="1" type="ORF">BN1096_790068</name>
    <name evidence="2" type="ORF">BN1097_790069</name>
</gene>
<sequence length="41" mass="4439">MDNIGKLTEAEVKGSTAIEIIGEILQSYLLKEGNKESTSVE</sequence>
<name>A0A069AIX5_CLODI</name>
<reference evidence="3" key="1">
    <citation type="submission" date="2014-07" db="EMBL/GenBank/DDBJ databases">
        <authorList>
            <person name="Monot Marc"/>
        </authorList>
    </citation>
    <scope>NUCLEOTIDE SEQUENCE</scope>
    <source>
        <strain evidence="3">7032989</strain>
        <strain evidence="2">7032994</strain>
    </source>
</reference>
<organism evidence="3">
    <name type="scientific">Clostridioides difficile</name>
    <name type="common">Peptoclostridium difficile</name>
    <dbReference type="NCBI Taxonomy" id="1496"/>
    <lineage>
        <taxon>Bacteria</taxon>
        <taxon>Bacillati</taxon>
        <taxon>Bacillota</taxon>
        <taxon>Clostridia</taxon>
        <taxon>Peptostreptococcales</taxon>
        <taxon>Peptostreptococcaceae</taxon>
        <taxon>Clostridioides</taxon>
    </lineage>
</organism>
<evidence type="ECO:0000313" key="3">
    <source>
        <dbReference type="EMBL" id="CDS93258.1"/>
    </source>
</evidence>
<dbReference type="EMBL" id="LK932773">
    <property type="protein sequence ID" value="CDS93258.1"/>
    <property type="molecule type" value="Genomic_DNA"/>
</dbReference>
<protein>
    <submittedName>
        <fullName evidence="3">Uncharacterized protein</fullName>
    </submittedName>
</protein>
<dbReference type="EMBL" id="LK932419">
    <property type="protein sequence ID" value="CDS90363.1"/>
    <property type="molecule type" value="Genomic_DNA"/>
</dbReference>
<dbReference type="AlphaFoldDB" id="A0A069AIX5"/>
<accession>A0A069AIX5</accession>
<evidence type="ECO:0000313" key="2">
    <source>
        <dbReference type="EMBL" id="CDS90363.1"/>
    </source>
</evidence>
<evidence type="ECO:0000313" key="1">
    <source>
        <dbReference type="EMBL" id="CDS90164.1"/>
    </source>
</evidence>
<dbReference type="RefSeq" id="WP_021367395.1">
    <property type="nucleotide sequence ID" value="NZ_BBYB01000267.1"/>
</dbReference>
<dbReference type="EMBL" id="LK932534">
    <property type="protein sequence ID" value="CDS90164.1"/>
    <property type="molecule type" value="Genomic_DNA"/>
</dbReference>